<keyword evidence="5" id="KW-1185">Reference proteome</keyword>
<dbReference type="EMBL" id="CAJNOQ010031115">
    <property type="protein sequence ID" value="CAF1578142.1"/>
    <property type="molecule type" value="Genomic_DNA"/>
</dbReference>
<evidence type="ECO:0000313" key="5">
    <source>
        <dbReference type="Proteomes" id="UP000663829"/>
    </source>
</evidence>
<feature type="non-terminal residue" evidence="2">
    <location>
        <position position="335"/>
    </location>
</feature>
<name>A0A815Z4R4_9BILA</name>
<evidence type="ECO:0000313" key="2">
    <source>
        <dbReference type="EMBL" id="CAF1578142.1"/>
    </source>
</evidence>
<reference evidence="2" key="1">
    <citation type="submission" date="2021-02" db="EMBL/GenBank/DDBJ databases">
        <authorList>
            <person name="Nowell W R."/>
        </authorList>
    </citation>
    <scope>NUCLEOTIDE SEQUENCE</scope>
</reference>
<gene>
    <name evidence="2" type="ORF">GPM918_LOCUS40897</name>
    <name evidence="1" type="ORF">OVA965_LOCUS36020</name>
    <name evidence="4" type="ORF">SRO942_LOCUS41892</name>
    <name evidence="3" type="ORF">TMI583_LOCUS37011</name>
</gene>
<dbReference type="AlphaFoldDB" id="A0A815Z4R4"/>
<organism evidence="2 5">
    <name type="scientific">Didymodactylos carnosus</name>
    <dbReference type="NCBI Taxonomy" id="1234261"/>
    <lineage>
        <taxon>Eukaryota</taxon>
        <taxon>Metazoa</taxon>
        <taxon>Spiralia</taxon>
        <taxon>Gnathifera</taxon>
        <taxon>Rotifera</taxon>
        <taxon>Eurotatoria</taxon>
        <taxon>Bdelloidea</taxon>
        <taxon>Philodinida</taxon>
        <taxon>Philodinidae</taxon>
        <taxon>Didymodactylos</taxon>
    </lineage>
</organism>
<dbReference type="Proteomes" id="UP000681722">
    <property type="component" value="Unassembled WGS sequence"/>
</dbReference>
<comment type="caution">
    <text evidence="2">The sequence shown here is derived from an EMBL/GenBank/DDBJ whole genome shotgun (WGS) entry which is preliminary data.</text>
</comment>
<evidence type="ECO:0000313" key="3">
    <source>
        <dbReference type="EMBL" id="CAF4270590.1"/>
    </source>
</evidence>
<dbReference type="EMBL" id="CAJOBC010097035">
    <property type="protein sequence ID" value="CAF4444564.1"/>
    <property type="molecule type" value="Genomic_DNA"/>
</dbReference>
<proteinExistence type="predicted"/>
<sequence>MVTGASAFGIATLGIGAVISGAASEVAFRKKLVELIETLQRDVANVQSQKNERLQHLNSYFDRFEQSLRQQSNPNAQVNLIWYDENIQNPENQSFATRLEQEFPSNQYCVVQFHNRALAIDFIESNVDHKMILITSGSTGETVIADIGYYWNIKGIIIYCMQVEQHRLWINSYTRIVLVTSNSNAVVQKIRDIELGNIYFINAGCSFRDITLKLENAAYYLSTNEQGFIISNLRYIHTDANYHRSVMDQFHRTILSKNLYPDGIPSYFKLNNLHLLADEFAQALLHAEPVNQIINLYTAQAPYYYKIINTILNRLDEDLISLMADYIKALRYALL</sequence>
<dbReference type="Proteomes" id="UP000682733">
    <property type="component" value="Unassembled WGS sequence"/>
</dbReference>
<protein>
    <submittedName>
        <fullName evidence="2">Uncharacterized protein</fullName>
    </submittedName>
</protein>
<dbReference type="EMBL" id="CAJOBA010054003">
    <property type="protein sequence ID" value="CAF4270590.1"/>
    <property type="molecule type" value="Genomic_DNA"/>
</dbReference>
<dbReference type="OrthoDB" id="10049342at2759"/>
<dbReference type="EMBL" id="CAJNOK010032085">
    <property type="protein sequence ID" value="CAF1479972.1"/>
    <property type="molecule type" value="Genomic_DNA"/>
</dbReference>
<evidence type="ECO:0000313" key="4">
    <source>
        <dbReference type="EMBL" id="CAF4444564.1"/>
    </source>
</evidence>
<dbReference type="Proteomes" id="UP000677228">
    <property type="component" value="Unassembled WGS sequence"/>
</dbReference>
<evidence type="ECO:0000313" key="1">
    <source>
        <dbReference type="EMBL" id="CAF1479972.1"/>
    </source>
</evidence>
<accession>A0A815Z4R4</accession>
<dbReference type="Proteomes" id="UP000663829">
    <property type="component" value="Unassembled WGS sequence"/>
</dbReference>